<dbReference type="Proteomes" id="UP000183812">
    <property type="component" value="Unassembled WGS sequence"/>
</dbReference>
<protein>
    <submittedName>
        <fullName evidence="2">Uncharacterized protein</fullName>
    </submittedName>
</protein>
<accession>A0A1G7CUM1</accession>
<dbReference type="EMBL" id="FNAY01000001">
    <property type="protein sequence ID" value="SDE43018.1"/>
    <property type="molecule type" value="Genomic_DNA"/>
</dbReference>
<reference evidence="2 3" key="1">
    <citation type="submission" date="2016-10" db="EMBL/GenBank/DDBJ databases">
        <authorList>
            <person name="de Groot N.N."/>
        </authorList>
    </citation>
    <scope>NUCLEOTIDE SEQUENCE [LARGE SCALE GENOMIC DNA]</scope>
    <source>
        <strain evidence="3">DSM 938 / 37b4</strain>
    </source>
</reference>
<proteinExistence type="predicted"/>
<evidence type="ECO:0000313" key="3">
    <source>
        <dbReference type="Proteomes" id="UP000183812"/>
    </source>
</evidence>
<gene>
    <name evidence="2" type="ORF">SAMN04244550_00385</name>
</gene>
<organism evidence="2 3">
    <name type="scientific">Rhodobacter capsulatus</name>
    <name type="common">Rhodopseudomonas capsulata</name>
    <dbReference type="NCBI Taxonomy" id="1061"/>
    <lineage>
        <taxon>Bacteria</taxon>
        <taxon>Pseudomonadati</taxon>
        <taxon>Pseudomonadota</taxon>
        <taxon>Alphaproteobacteria</taxon>
        <taxon>Rhodobacterales</taxon>
        <taxon>Rhodobacter group</taxon>
        <taxon>Rhodobacter</taxon>
    </lineage>
</organism>
<sequence length="230" mass="23828">MTHPGIDLRASLAALQAAARGNMAALLAGTRPERLPRTPPARLRFGAKAPPPGLVGGLLSGAAAGTDLRALIAAPDQAGVQLGRSIGATAILPAVLHSALADRSLTHEIGVLCHEHLAERVIFHPGPPPFPRFSPLALAILALAAETGADPIAQALRTAFAALAAEADRPGFWDRWLYRRIAQTPGWDLPEAQAVQPLPGGDATATDPAPPPVVGDDWPACWPSLTDCTP</sequence>
<feature type="region of interest" description="Disordered" evidence="1">
    <location>
        <begin position="191"/>
        <end position="217"/>
    </location>
</feature>
<name>A0A1G7CUM1_RHOCA</name>
<evidence type="ECO:0000313" key="2">
    <source>
        <dbReference type="EMBL" id="SDE43018.1"/>
    </source>
</evidence>
<evidence type="ECO:0000256" key="1">
    <source>
        <dbReference type="SAM" id="MobiDB-lite"/>
    </source>
</evidence>
<dbReference type="RefSeq" id="WP_074552585.1">
    <property type="nucleotide sequence ID" value="NZ_CP119563.1"/>
</dbReference>
<dbReference type="AlphaFoldDB" id="A0A1G7CUM1"/>